<feature type="transmembrane region" description="Helical" evidence="5">
    <location>
        <begin position="49"/>
        <end position="71"/>
    </location>
</feature>
<dbReference type="EMBL" id="SIDB01000011">
    <property type="protein sequence ID" value="KAI3426064.1"/>
    <property type="molecule type" value="Genomic_DNA"/>
</dbReference>
<dbReference type="OrthoDB" id="448280at2759"/>
<evidence type="ECO:0000313" key="7">
    <source>
        <dbReference type="Proteomes" id="UP001055712"/>
    </source>
</evidence>
<dbReference type="Pfam" id="PF02535">
    <property type="entry name" value="Zip"/>
    <property type="match status" value="1"/>
</dbReference>
<reference evidence="6" key="2">
    <citation type="submission" date="2020-11" db="EMBL/GenBank/DDBJ databases">
        <authorList>
            <person name="Cecchin M."/>
            <person name="Marcolungo L."/>
            <person name="Rossato M."/>
            <person name="Girolomoni L."/>
            <person name="Cosentino E."/>
            <person name="Cuine S."/>
            <person name="Li-Beisson Y."/>
            <person name="Delledonne M."/>
            <person name="Ballottari M."/>
        </authorList>
    </citation>
    <scope>NUCLEOTIDE SEQUENCE</scope>
    <source>
        <strain evidence="6">211/11P</strain>
        <tissue evidence="6">Whole cell</tissue>
    </source>
</reference>
<keyword evidence="4 5" id="KW-0472">Membrane</keyword>
<proteinExistence type="predicted"/>
<keyword evidence="7" id="KW-1185">Reference proteome</keyword>
<keyword evidence="3 5" id="KW-1133">Transmembrane helix</keyword>
<evidence type="ECO:0000256" key="2">
    <source>
        <dbReference type="ARBA" id="ARBA00022692"/>
    </source>
</evidence>
<protein>
    <submittedName>
        <fullName evidence="6">Uncharacterized protein</fullName>
    </submittedName>
</protein>
<feature type="transmembrane region" description="Helical" evidence="5">
    <location>
        <begin position="324"/>
        <end position="347"/>
    </location>
</feature>
<evidence type="ECO:0000313" key="6">
    <source>
        <dbReference type="EMBL" id="KAI3426064.1"/>
    </source>
</evidence>
<dbReference type="GO" id="GO:0005385">
    <property type="term" value="F:zinc ion transmembrane transporter activity"/>
    <property type="evidence" value="ECO:0007669"/>
    <property type="project" value="TreeGrafter"/>
</dbReference>
<feature type="transmembrane region" description="Helical" evidence="5">
    <location>
        <begin position="362"/>
        <end position="382"/>
    </location>
</feature>
<feature type="transmembrane region" description="Helical" evidence="5">
    <location>
        <begin position="231"/>
        <end position="254"/>
    </location>
</feature>
<gene>
    <name evidence="6" type="ORF">D9Q98_008032</name>
</gene>
<organism evidence="6 7">
    <name type="scientific">Chlorella vulgaris</name>
    <name type="common">Green alga</name>
    <dbReference type="NCBI Taxonomy" id="3077"/>
    <lineage>
        <taxon>Eukaryota</taxon>
        <taxon>Viridiplantae</taxon>
        <taxon>Chlorophyta</taxon>
        <taxon>core chlorophytes</taxon>
        <taxon>Trebouxiophyceae</taxon>
        <taxon>Chlorellales</taxon>
        <taxon>Chlorellaceae</taxon>
        <taxon>Chlorella clade</taxon>
        <taxon>Chlorella</taxon>
    </lineage>
</organism>
<sequence length="386" mass="40563">MAALTELAALSADGGSMRPSASYHTRILLQDGDDDPCALEELRYYNMGLHIGSVFILLGVSLLGSLAPVALHISSTSKNTTTAIRLGTYFGFGTILATAFIHMQLPAVESLSNSCLPAFWTETYEAWPFLFCTTAVMCMQSLDFLIKGFLRRQGTGLEMIESGHAGDSPMHGCHTAVIGAMLSIQPPATQHPSQPHDAEAGEFTESGGAACPVHGQGCSPLLDKPNTSRIVGIYLTEAGIMFHSVMIGLTLGVASGTSFDTLLAALSFHQLFEGFALGSAAVDAGLSSLKCSLLGLAYSVTTPVGIAIGIGVHQSFNSNSTSNLLATGILDSLAAGILIYVVLVQLITPCVTDSAWLHTRRWPIQVLAFVCFYAGAAAMAVVGKWA</sequence>
<feature type="transmembrane region" description="Helical" evidence="5">
    <location>
        <begin position="83"/>
        <end position="103"/>
    </location>
</feature>
<evidence type="ECO:0000256" key="1">
    <source>
        <dbReference type="ARBA" id="ARBA00004141"/>
    </source>
</evidence>
<comment type="caution">
    <text evidence="6">The sequence shown here is derived from an EMBL/GenBank/DDBJ whole genome shotgun (WGS) entry which is preliminary data.</text>
</comment>
<evidence type="ECO:0000256" key="5">
    <source>
        <dbReference type="SAM" id="Phobius"/>
    </source>
</evidence>
<dbReference type="InterPro" id="IPR003689">
    <property type="entry name" value="ZIP"/>
</dbReference>
<name>A0A9D4THX3_CHLVU</name>
<dbReference type="AlphaFoldDB" id="A0A9D4THX3"/>
<dbReference type="Proteomes" id="UP001055712">
    <property type="component" value="Unassembled WGS sequence"/>
</dbReference>
<reference evidence="6" key="1">
    <citation type="journal article" date="2019" name="Plant J.">
        <title>Chlorella vulgaris genome assembly and annotation reveals the molecular basis for metabolic acclimation to high light conditions.</title>
        <authorList>
            <person name="Cecchin M."/>
            <person name="Marcolungo L."/>
            <person name="Rossato M."/>
            <person name="Girolomoni L."/>
            <person name="Cosentino E."/>
            <person name="Cuine S."/>
            <person name="Li-Beisson Y."/>
            <person name="Delledonne M."/>
            <person name="Ballottari M."/>
        </authorList>
    </citation>
    <scope>NUCLEOTIDE SEQUENCE</scope>
    <source>
        <strain evidence="6">211/11P</strain>
    </source>
</reference>
<dbReference type="PANTHER" id="PTHR11040:SF44">
    <property type="entry name" value="PROTEIN ZNTC-RELATED"/>
    <property type="match status" value="1"/>
</dbReference>
<evidence type="ECO:0000256" key="4">
    <source>
        <dbReference type="ARBA" id="ARBA00023136"/>
    </source>
</evidence>
<comment type="subcellular location">
    <subcellularLocation>
        <location evidence="1">Membrane</location>
        <topology evidence="1">Multi-pass membrane protein</topology>
    </subcellularLocation>
</comment>
<feature type="transmembrane region" description="Helical" evidence="5">
    <location>
        <begin position="293"/>
        <end position="312"/>
    </location>
</feature>
<evidence type="ECO:0000256" key="3">
    <source>
        <dbReference type="ARBA" id="ARBA00022989"/>
    </source>
</evidence>
<keyword evidence="2 5" id="KW-0812">Transmembrane</keyword>
<accession>A0A9D4THX3</accession>
<dbReference type="GO" id="GO:0005886">
    <property type="term" value="C:plasma membrane"/>
    <property type="evidence" value="ECO:0007669"/>
    <property type="project" value="TreeGrafter"/>
</dbReference>
<feature type="transmembrane region" description="Helical" evidence="5">
    <location>
        <begin position="126"/>
        <end position="146"/>
    </location>
</feature>
<dbReference type="PANTHER" id="PTHR11040">
    <property type="entry name" value="ZINC/IRON TRANSPORTER"/>
    <property type="match status" value="1"/>
</dbReference>